<evidence type="ECO:0008006" key="3">
    <source>
        <dbReference type="Google" id="ProtNLM"/>
    </source>
</evidence>
<dbReference type="AlphaFoldDB" id="A0A0D0G6V8"/>
<evidence type="ECO:0000313" key="1">
    <source>
        <dbReference type="EMBL" id="KIP21135.1"/>
    </source>
</evidence>
<dbReference type="Proteomes" id="UP000032047">
    <property type="component" value="Unassembled WGS sequence"/>
</dbReference>
<proteinExistence type="predicted"/>
<keyword evidence="2" id="KW-1185">Reference proteome</keyword>
<dbReference type="PATRIC" id="fig|265546.4.peg.1623"/>
<sequence length="107" mass="12392">MSLNKMIIDTLKHVGVPVAFQTYSGTATTYITFFEYNQFSALNADDEEQQTAHFIQVDVWSKGDYTSIVQQVKERMIAAGFRRTSEVDLFEEETKTYHKAIRFSYIC</sequence>
<evidence type="ECO:0000313" key="2">
    <source>
        <dbReference type="Proteomes" id="UP000032047"/>
    </source>
</evidence>
<reference evidence="1 2" key="1">
    <citation type="submission" date="2015-01" db="EMBL/GenBank/DDBJ databases">
        <title>Genome sequence of Anoxybacillus ayderensis strain AB04.</title>
        <authorList>
            <person name="Belduz A.O."/>
            <person name="Canakci S."/>
            <person name="Chan K.-G."/>
            <person name="Kahar U.M."/>
            <person name="Yaakob A.S."/>
            <person name="Chan C.S."/>
            <person name="Goh K.M."/>
        </authorList>
    </citation>
    <scope>NUCLEOTIDE SEQUENCE [LARGE SCALE GENOMIC DNA]</scope>
    <source>
        <strain evidence="1 2">AB04</strain>
    </source>
</reference>
<dbReference type="RefSeq" id="WP_042535159.1">
    <property type="nucleotide sequence ID" value="NZ_JXTG01000007.1"/>
</dbReference>
<dbReference type="Pfam" id="PF11367">
    <property type="entry name" value="Tail_completion_gp17"/>
    <property type="match status" value="1"/>
</dbReference>
<accession>A0A0D0G6V8</accession>
<dbReference type="InterPro" id="IPR021508">
    <property type="entry name" value="Gp17-like"/>
</dbReference>
<organism evidence="1 2">
    <name type="scientific">Anoxybacillus ayderensis</name>
    <dbReference type="NCBI Taxonomy" id="265546"/>
    <lineage>
        <taxon>Bacteria</taxon>
        <taxon>Bacillati</taxon>
        <taxon>Bacillota</taxon>
        <taxon>Bacilli</taxon>
        <taxon>Bacillales</taxon>
        <taxon>Anoxybacillaceae</taxon>
        <taxon>Anoxybacillus</taxon>
    </lineage>
</organism>
<protein>
    <recommendedName>
        <fullName evidence="3">DUF3168 domain-containing protein</fullName>
    </recommendedName>
</protein>
<gene>
    <name evidence="1" type="ORF">JV16_01629</name>
</gene>
<name>A0A0D0G6V8_9BACL</name>
<comment type="caution">
    <text evidence="1">The sequence shown here is derived from an EMBL/GenBank/DDBJ whole genome shotgun (WGS) entry which is preliminary data.</text>
</comment>
<dbReference type="EMBL" id="JXTG01000007">
    <property type="protein sequence ID" value="KIP21135.1"/>
    <property type="molecule type" value="Genomic_DNA"/>
</dbReference>